<keyword evidence="8" id="KW-0915">Sodium</keyword>
<evidence type="ECO:0000256" key="12">
    <source>
        <dbReference type="RuleBase" id="RU362091"/>
    </source>
</evidence>
<evidence type="ECO:0000256" key="7">
    <source>
        <dbReference type="ARBA" id="ARBA00022989"/>
    </source>
</evidence>
<keyword evidence="6" id="KW-0769">Symport</keyword>
<name>A0A1H6G187_9EURY</name>
<feature type="transmembrane region" description="Helical" evidence="14">
    <location>
        <begin position="463"/>
        <end position="484"/>
    </location>
</feature>
<gene>
    <name evidence="15" type="ORF">SAMN04487967_2184</name>
</gene>
<comment type="similarity">
    <text evidence="2 12">Belongs to the sodium:solute symporter (SSF) (TC 2.A.21) family.</text>
</comment>
<dbReference type="InterPro" id="IPR001734">
    <property type="entry name" value="Na/solute_symporter"/>
</dbReference>
<feature type="transmembrane region" description="Helical" evidence="14">
    <location>
        <begin position="149"/>
        <end position="176"/>
    </location>
</feature>
<dbReference type="Gene3D" id="1.20.1730.10">
    <property type="entry name" value="Sodium/glucose cotransporter"/>
    <property type="match status" value="1"/>
</dbReference>
<evidence type="ECO:0000256" key="9">
    <source>
        <dbReference type="ARBA" id="ARBA00023065"/>
    </source>
</evidence>
<feature type="transmembrane region" description="Helical" evidence="14">
    <location>
        <begin position="51"/>
        <end position="71"/>
    </location>
</feature>
<feature type="transmembrane region" description="Helical" evidence="14">
    <location>
        <begin position="438"/>
        <end position="456"/>
    </location>
</feature>
<organism evidence="15 16">
    <name type="scientific">Natronorubrum sediminis</name>
    <dbReference type="NCBI Taxonomy" id="640943"/>
    <lineage>
        <taxon>Archaea</taxon>
        <taxon>Methanobacteriati</taxon>
        <taxon>Methanobacteriota</taxon>
        <taxon>Stenosarchaea group</taxon>
        <taxon>Halobacteria</taxon>
        <taxon>Halobacteriales</taxon>
        <taxon>Natrialbaceae</taxon>
        <taxon>Natronorubrum</taxon>
    </lineage>
</organism>
<comment type="subcellular location">
    <subcellularLocation>
        <location evidence="1">Cell membrane</location>
        <topology evidence="1">Multi-pass membrane protein</topology>
    </subcellularLocation>
</comment>
<feature type="transmembrane region" description="Helical" evidence="14">
    <location>
        <begin position="281"/>
        <end position="302"/>
    </location>
</feature>
<evidence type="ECO:0000256" key="1">
    <source>
        <dbReference type="ARBA" id="ARBA00004651"/>
    </source>
</evidence>
<keyword evidence="9" id="KW-0406">Ion transport</keyword>
<dbReference type="PANTHER" id="PTHR48086:SF3">
    <property type="entry name" value="SODIUM_PROLINE SYMPORTER"/>
    <property type="match status" value="1"/>
</dbReference>
<evidence type="ECO:0000313" key="16">
    <source>
        <dbReference type="Proteomes" id="UP000199112"/>
    </source>
</evidence>
<dbReference type="Proteomes" id="UP000199112">
    <property type="component" value="Unassembled WGS sequence"/>
</dbReference>
<dbReference type="GO" id="GO:0005886">
    <property type="term" value="C:plasma membrane"/>
    <property type="evidence" value="ECO:0007669"/>
    <property type="project" value="UniProtKB-SubCell"/>
</dbReference>
<reference evidence="16" key="1">
    <citation type="submission" date="2016-10" db="EMBL/GenBank/DDBJ databases">
        <authorList>
            <person name="Varghese N."/>
            <person name="Submissions S."/>
        </authorList>
    </citation>
    <scope>NUCLEOTIDE SEQUENCE [LARGE SCALE GENOMIC DNA]</scope>
    <source>
        <strain evidence="16">CGMCC 1.8981</strain>
    </source>
</reference>
<dbReference type="AlphaFoldDB" id="A0A1H6G187"/>
<dbReference type="InterPro" id="IPR038377">
    <property type="entry name" value="Na/Glc_symporter_sf"/>
</dbReference>
<feature type="transmembrane region" description="Helical" evidence="14">
    <location>
        <begin position="77"/>
        <end position="98"/>
    </location>
</feature>
<evidence type="ECO:0000256" key="5">
    <source>
        <dbReference type="ARBA" id="ARBA00022692"/>
    </source>
</evidence>
<evidence type="ECO:0000256" key="2">
    <source>
        <dbReference type="ARBA" id="ARBA00006434"/>
    </source>
</evidence>
<evidence type="ECO:0000313" key="15">
    <source>
        <dbReference type="EMBL" id="SEH15665.1"/>
    </source>
</evidence>
<evidence type="ECO:0000256" key="4">
    <source>
        <dbReference type="ARBA" id="ARBA00022475"/>
    </source>
</evidence>
<dbReference type="EMBL" id="FNWL01000002">
    <property type="protein sequence ID" value="SEH15665.1"/>
    <property type="molecule type" value="Genomic_DNA"/>
</dbReference>
<feature type="transmembrane region" description="Helical" evidence="14">
    <location>
        <begin position="409"/>
        <end position="432"/>
    </location>
</feature>
<evidence type="ECO:0000256" key="10">
    <source>
        <dbReference type="ARBA" id="ARBA00023136"/>
    </source>
</evidence>
<dbReference type="GO" id="GO:0015293">
    <property type="term" value="F:symporter activity"/>
    <property type="evidence" value="ECO:0007669"/>
    <property type="project" value="UniProtKB-KW"/>
</dbReference>
<keyword evidence="10 14" id="KW-0472">Membrane</keyword>
<feature type="region of interest" description="Disordered" evidence="13">
    <location>
        <begin position="492"/>
        <end position="518"/>
    </location>
</feature>
<accession>A0A1H6G187</accession>
<keyword evidence="5 14" id="KW-0812">Transmembrane</keyword>
<keyword evidence="11" id="KW-0739">Sodium transport</keyword>
<dbReference type="CDD" id="cd10322">
    <property type="entry name" value="SLC5sbd"/>
    <property type="match status" value="1"/>
</dbReference>
<feature type="transmembrane region" description="Helical" evidence="14">
    <location>
        <begin position="119"/>
        <end position="143"/>
    </location>
</feature>
<evidence type="ECO:0000256" key="3">
    <source>
        <dbReference type="ARBA" id="ARBA00022448"/>
    </source>
</evidence>
<keyword evidence="16" id="KW-1185">Reference proteome</keyword>
<feature type="transmembrane region" description="Helical" evidence="14">
    <location>
        <begin position="188"/>
        <end position="209"/>
    </location>
</feature>
<dbReference type="PANTHER" id="PTHR48086">
    <property type="entry name" value="SODIUM/PROLINE SYMPORTER-RELATED"/>
    <property type="match status" value="1"/>
</dbReference>
<dbReference type="PROSITE" id="PS50283">
    <property type="entry name" value="NA_SOLUT_SYMP_3"/>
    <property type="match status" value="1"/>
</dbReference>
<evidence type="ECO:0000256" key="8">
    <source>
        <dbReference type="ARBA" id="ARBA00023053"/>
    </source>
</evidence>
<feature type="transmembrane region" description="Helical" evidence="14">
    <location>
        <begin position="241"/>
        <end position="260"/>
    </location>
</feature>
<feature type="transmembrane region" description="Helical" evidence="14">
    <location>
        <begin position="12"/>
        <end position="30"/>
    </location>
</feature>
<evidence type="ECO:0000256" key="6">
    <source>
        <dbReference type="ARBA" id="ARBA00022847"/>
    </source>
</evidence>
<proteinExistence type="inferred from homology"/>
<protein>
    <submittedName>
        <fullName evidence="15">Sodium/proline symporter</fullName>
    </submittedName>
</protein>
<dbReference type="GO" id="GO:0006814">
    <property type="term" value="P:sodium ion transport"/>
    <property type="evidence" value="ECO:0007669"/>
    <property type="project" value="UniProtKB-KW"/>
</dbReference>
<dbReference type="Pfam" id="PF00474">
    <property type="entry name" value="SSF"/>
    <property type="match status" value="1"/>
</dbReference>
<dbReference type="InterPro" id="IPR050277">
    <property type="entry name" value="Sodium:Solute_Symporter"/>
</dbReference>
<feature type="transmembrane region" description="Helical" evidence="14">
    <location>
        <begin position="322"/>
        <end position="340"/>
    </location>
</feature>
<evidence type="ECO:0000256" key="14">
    <source>
        <dbReference type="SAM" id="Phobius"/>
    </source>
</evidence>
<evidence type="ECO:0000256" key="13">
    <source>
        <dbReference type="SAM" id="MobiDB-lite"/>
    </source>
</evidence>
<feature type="transmembrane region" description="Helical" evidence="14">
    <location>
        <begin position="382"/>
        <end position="402"/>
    </location>
</feature>
<keyword evidence="7 14" id="KW-1133">Transmembrane helix</keyword>
<sequence>MLKTTMLETYLWVGLGLFLLVVLGLAYLGWTQTHNMSDFAIASETLGPYTLGAAFAATFFSAATFVGYVAWSYDYGLANLWLFLTLIGASPIALVLFAKRVREINVEQGSLSLPDWLGAFYGSQFVRVWAGIAVMFNVFYIAAQLDAGALFFTVLLGFDQTTALVIITSLVVFYVIAGATYADVYTDAIQAVLMAIMGLIVFFSAFWIFGTGPLETFDFLGTELESHDQTLVEPINENSPIYYSGFAILSIFILQFAFSAQPQLFNKVLALDDPRNLRKMIGTYLVLTICFLLTFFGGYYMFALDPGLEVADEAIFIYTMEYMPAIIAAFLGLVILAAALSTTDGLFIVLSTAIANDIFLKYLVAEDYVDMDEDRADVFSRYLAQVTVFGIGVVSFAIALTAPWNIGELIWIGISGVAAATVPPVMLGIYFPNFVTRIAAQVSMVVGVFGYIVIHFTASTPSVFVRGTYALLLATAVMIVVSALTEQEDGVAQMDDPAVTDERGAQLEDQTDAPLGGD</sequence>
<keyword evidence="4" id="KW-1003">Cell membrane</keyword>
<keyword evidence="3" id="KW-0813">Transport</keyword>
<evidence type="ECO:0000256" key="11">
    <source>
        <dbReference type="ARBA" id="ARBA00023201"/>
    </source>
</evidence>